<organism evidence="3 4">
    <name type="scientific">Paucilactobacillus hokkaidonensis JCM 18461</name>
    <dbReference type="NCBI Taxonomy" id="1291742"/>
    <lineage>
        <taxon>Bacteria</taxon>
        <taxon>Bacillati</taxon>
        <taxon>Bacillota</taxon>
        <taxon>Bacilli</taxon>
        <taxon>Lactobacillales</taxon>
        <taxon>Lactobacillaceae</taxon>
        <taxon>Paucilactobacillus</taxon>
    </lineage>
</organism>
<dbReference type="RefSeq" id="WP_041092376.1">
    <property type="nucleotide sequence ID" value="NZ_AP014680.1"/>
</dbReference>
<dbReference type="Gene3D" id="3.40.50.20">
    <property type="match status" value="1"/>
</dbReference>
<dbReference type="PROSITE" id="PS50975">
    <property type="entry name" value="ATP_GRASP"/>
    <property type="match status" value="1"/>
</dbReference>
<evidence type="ECO:0000313" key="3">
    <source>
        <dbReference type="EMBL" id="BAP84852.1"/>
    </source>
</evidence>
<reference evidence="3 4" key="1">
    <citation type="submission" date="2014-11" db="EMBL/GenBank/DDBJ databases">
        <title>Complete genome sequence and analysis of Lactobacillus hokkaidonensis LOOC260T.</title>
        <authorList>
            <person name="Tanizawa Y."/>
            <person name="Tohno M."/>
            <person name="Kaminuma E."/>
            <person name="Nakamura Y."/>
            <person name="Arita M."/>
        </authorList>
    </citation>
    <scope>NUCLEOTIDE SEQUENCE [LARGE SCALE GENOMIC DNA]</scope>
    <source>
        <strain evidence="3 4">LOOC260</strain>
    </source>
</reference>
<dbReference type="InterPro" id="IPR013815">
    <property type="entry name" value="ATP_grasp_subdomain_1"/>
</dbReference>
<dbReference type="SUPFAM" id="SSF56059">
    <property type="entry name" value="Glutathione synthetase ATP-binding domain-like"/>
    <property type="match status" value="1"/>
</dbReference>
<dbReference type="EMBL" id="AP014680">
    <property type="protein sequence ID" value="BAP84852.1"/>
    <property type="molecule type" value="Genomic_DNA"/>
</dbReference>
<evidence type="ECO:0000259" key="2">
    <source>
        <dbReference type="PROSITE" id="PS50975"/>
    </source>
</evidence>
<dbReference type="GO" id="GO:0005524">
    <property type="term" value="F:ATP binding"/>
    <property type="evidence" value="ECO:0007669"/>
    <property type="project" value="UniProtKB-UniRule"/>
</dbReference>
<dbReference type="GO" id="GO:0046872">
    <property type="term" value="F:metal ion binding"/>
    <property type="evidence" value="ECO:0007669"/>
    <property type="project" value="InterPro"/>
</dbReference>
<dbReference type="Proteomes" id="UP000031620">
    <property type="component" value="Chromosome"/>
</dbReference>
<dbReference type="STRING" id="1291742.LOOC260_102740"/>
<sequence length="429" mass="49092">MKTINVLVYPADTEIGLEINNALKYVKFIHLVGVSPTERHGKYVFTDFVSHFTADNESTLVDHFNELIKAREIDMLFPASDDFALFFATHETELNAQVIGSDQFTNEIARSKRRTSEFFADDGILPAYYPTPDQVDQYPVFVKPVVGAGSQGIAVITNAAEMDHKLADGKDYLITEYLPGQEYTVDCFTDRFGKLCFSGFRERKRVKNGISVNTANLDLPPAVASIASLLNQKLNFRGVWFFQVKKNQTGEYRLMEFATRVAGTMCLYRNLGTNLPLLSIYDRLNYPIQIQENQYHIEVDRALSNKYQLSIEYQTLVIDFDDTITLKNKINPLTMYLLYQVQNQHIPIVLITRHQYDLDKTLQRLNIDPHLFTTIHHLTDRSPKSTIVAQYSQPIFIDDSFIERDNVLQEIGCPVFDVTAIEGLINWQA</sequence>
<dbReference type="InterPro" id="IPR036412">
    <property type="entry name" value="HAD-like_sf"/>
</dbReference>
<evidence type="ECO:0000256" key="1">
    <source>
        <dbReference type="PROSITE-ProRule" id="PRU00409"/>
    </source>
</evidence>
<keyword evidence="1" id="KW-0067">ATP-binding</keyword>
<dbReference type="Gene3D" id="3.30.470.20">
    <property type="entry name" value="ATP-grasp fold, B domain"/>
    <property type="match status" value="1"/>
</dbReference>
<keyword evidence="1" id="KW-0547">Nucleotide-binding</keyword>
<accession>A0A0A1GRC3</accession>
<dbReference type="HOGENOM" id="CLU_052967_0_0_9"/>
<feature type="domain" description="ATP-grasp" evidence="2">
    <location>
        <begin position="112"/>
        <end position="286"/>
    </location>
</feature>
<dbReference type="AlphaFoldDB" id="A0A0A1GRC3"/>
<dbReference type="Gene3D" id="3.30.1490.20">
    <property type="entry name" value="ATP-grasp fold, A domain"/>
    <property type="match status" value="1"/>
</dbReference>
<dbReference type="InterPro" id="IPR011761">
    <property type="entry name" value="ATP-grasp"/>
</dbReference>
<evidence type="ECO:0000313" key="4">
    <source>
        <dbReference type="Proteomes" id="UP000031620"/>
    </source>
</evidence>
<dbReference type="Pfam" id="PF15632">
    <property type="entry name" value="ATPgrasp_Ter"/>
    <property type="match status" value="1"/>
</dbReference>
<gene>
    <name evidence="3" type="ORF">LOOC260_102740</name>
</gene>
<dbReference type="KEGG" id="lho:LOOC260_102740"/>
<name>A0A0A1GRC3_9LACO</name>
<proteinExistence type="predicted"/>
<dbReference type="SUPFAM" id="SSF56784">
    <property type="entry name" value="HAD-like"/>
    <property type="match status" value="1"/>
</dbReference>
<protein>
    <submittedName>
        <fullName evidence="3">Carbamoylphosphate synthase large subunit short form</fullName>
    </submittedName>
</protein>